<dbReference type="EMBL" id="CACVKT020006449">
    <property type="protein sequence ID" value="CAC5401672.1"/>
    <property type="molecule type" value="Genomic_DNA"/>
</dbReference>
<keyword evidence="2" id="KW-1185">Reference proteome</keyword>
<accession>A0A6J8D353</accession>
<evidence type="ECO:0000313" key="1">
    <source>
        <dbReference type="EMBL" id="CAC5401672.1"/>
    </source>
</evidence>
<sequence>MVCPIHTPLHHNNTSVYQENTESSTSLPGTDITAILMDIQRQLKNQNDNFSEFSKQVKLNQENIAQLVRGNHVAENNANMHDFSQNSCLDFNRTSIEQHNQQLQKEEPKPRSPFFNGKGDFKAFWTQFRPLSSRFKWSSDRQVEELILNSLRDDALVFVNELPASLHRDIQQIHDAMFQRFGDHILPETYRTNLQFIKQGLPDQSVAYEVLIQKPVSLQEAINQVSWLECCRKNVGKKYEVRQVNAGDDVAGQEVTETLQVCRTQDQYVTLSELKSGLDEL</sequence>
<evidence type="ECO:0000313" key="2">
    <source>
        <dbReference type="Proteomes" id="UP000507470"/>
    </source>
</evidence>
<organism evidence="1 2">
    <name type="scientific">Mytilus coruscus</name>
    <name type="common">Sea mussel</name>
    <dbReference type="NCBI Taxonomy" id="42192"/>
    <lineage>
        <taxon>Eukaryota</taxon>
        <taxon>Metazoa</taxon>
        <taxon>Spiralia</taxon>
        <taxon>Lophotrochozoa</taxon>
        <taxon>Mollusca</taxon>
        <taxon>Bivalvia</taxon>
        <taxon>Autobranchia</taxon>
        <taxon>Pteriomorphia</taxon>
        <taxon>Mytilida</taxon>
        <taxon>Mytiloidea</taxon>
        <taxon>Mytilidae</taxon>
        <taxon>Mytilinae</taxon>
        <taxon>Mytilus</taxon>
    </lineage>
</organism>
<proteinExistence type="predicted"/>
<dbReference type="OrthoDB" id="6096478at2759"/>
<name>A0A6J8D353_MYTCO</name>
<gene>
    <name evidence="1" type="ORF">MCOR_35734</name>
</gene>
<dbReference type="Proteomes" id="UP000507470">
    <property type="component" value="Unassembled WGS sequence"/>
</dbReference>
<dbReference type="AlphaFoldDB" id="A0A6J8D353"/>
<reference evidence="1 2" key="1">
    <citation type="submission" date="2020-06" db="EMBL/GenBank/DDBJ databases">
        <authorList>
            <person name="Li R."/>
            <person name="Bekaert M."/>
        </authorList>
    </citation>
    <scope>NUCLEOTIDE SEQUENCE [LARGE SCALE GENOMIC DNA]</scope>
    <source>
        <strain evidence="2">wild</strain>
    </source>
</reference>
<protein>
    <submittedName>
        <fullName evidence="1">Uncharacterized protein</fullName>
    </submittedName>
</protein>